<evidence type="ECO:0000313" key="2">
    <source>
        <dbReference type="EMBL" id="RMV72698.1"/>
    </source>
</evidence>
<dbReference type="Proteomes" id="UP000278587">
    <property type="component" value="Unassembled WGS sequence"/>
</dbReference>
<comment type="caution">
    <text evidence="2">The sequence shown here is derived from an EMBL/GenBank/DDBJ whole genome shotgun (WGS) entry which is preliminary data.</text>
</comment>
<organism evidence="2 3">
    <name type="scientific">Pseudomonas caricapapayae</name>
    <dbReference type="NCBI Taxonomy" id="46678"/>
    <lineage>
        <taxon>Bacteria</taxon>
        <taxon>Pseudomonadati</taxon>
        <taxon>Pseudomonadota</taxon>
        <taxon>Gammaproteobacteria</taxon>
        <taxon>Pseudomonadales</taxon>
        <taxon>Pseudomonadaceae</taxon>
        <taxon>Pseudomonas</taxon>
    </lineage>
</organism>
<gene>
    <name evidence="2" type="ORF">ALP05_02688</name>
    <name evidence="1" type="ORF">ALQ84_101072</name>
</gene>
<sequence>MPSLVVNKDTGELLFDTSRICYGLVKSAYLAAGEVWQRRVLRSVTNDPDQGGSYIDSTRAGDQMFTITVNNPRSPIVFLVGKGCLQGTSISGATMTFHFSAASTATKAYVFDLMADNIAGSPYLKTFTDQAVCTFNSLQPPLNVVAAVQAPAPGAADAWGRRAQPYAGGSWQAIRAQTASVDFQSHFVVDVPIGQGIEYAACLPWSRGASGFIDGSLTGVNAKVIGFSEGAYGRTDGISFIFAPAGATSSIDLSSNQYSIPGSLANLPLDRYPQALVVPTANLPFPYN</sequence>
<accession>A0A0P9K413</accession>
<dbReference type="RefSeq" id="WP_055009943.1">
    <property type="nucleotide sequence ID" value="NZ_LJPW01000128.1"/>
</dbReference>
<dbReference type="EMBL" id="RBUY01000152">
    <property type="protein sequence ID" value="RMV72698.1"/>
    <property type="molecule type" value="Genomic_DNA"/>
</dbReference>
<dbReference type="EMBL" id="RBOC01000065">
    <property type="protein sequence ID" value="RMM11350.1"/>
    <property type="molecule type" value="Genomic_DNA"/>
</dbReference>
<reference evidence="3 4" key="1">
    <citation type="submission" date="2018-08" db="EMBL/GenBank/DDBJ databases">
        <title>Recombination of ecologically and evolutionarily significant loci maintains genetic cohesion in the Pseudomonas syringae species complex.</title>
        <authorList>
            <person name="Dillon M."/>
            <person name="Thakur S."/>
            <person name="Almeida R.N.D."/>
            <person name="Weir B.S."/>
            <person name="Guttman D.S."/>
        </authorList>
    </citation>
    <scope>NUCLEOTIDE SEQUENCE [LARGE SCALE GENOMIC DNA]</scope>
    <source>
        <strain evidence="1 4">ICMP 4086</strain>
        <strain evidence="2 3">ICMP 7496</strain>
    </source>
</reference>
<evidence type="ECO:0000313" key="3">
    <source>
        <dbReference type="Proteomes" id="UP000269872"/>
    </source>
</evidence>
<proteinExistence type="predicted"/>
<dbReference type="AlphaFoldDB" id="A0A0P9K413"/>
<dbReference type="OrthoDB" id="6933098at2"/>
<name>A0A0P9K413_9PSED</name>
<dbReference type="Proteomes" id="UP000269872">
    <property type="component" value="Unassembled WGS sequence"/>
</dbReference>
<protein>
    <submittedName>
        <fullName evidence="2">Uncharacterized protein</fullName>
    </submittedName>
</protein>
<evidence type="ECO:0000313" key="4">
    <source>
        <dbReference type="Proteomes" id="UP000278587"/>
    </source>
</evidence>
<evidence type="ECO:0000313" key="1">
    <source>
        <dbReference type="EMBL" id="RMM11350.1"/>
    </source>
</evidence>